<reference evidence="4 5" key="4">
    <citation type="journal article" date="2020" name="Sci. Rep.">
        <title>beta-carboline chemical signals induce reveromycin production through a LuxR family regulator in Streptomyces sp. SN-593.</title>
        <authorList>
            <person name="Panthee S."/>
            <person name="Kito N."/>
            <person name="Hayashi T."/>
            <person name="Shimizu T."/>
            <person name="Ishikawa J."/>
            <person name="Hamamoto H."/>
            <person name="Osada H."/>
            <person name="Takahashi S."/>
        </authorList>
    </citation>
    <scope>NUCLEOTIDE SEQUENCE [LARGE SCALE GENOMIC DNA]</scope>
    <source>
        <strain evidence="4 5">SN-593</strain>
    </source>
</reference>
<dbReference type="PANTHER" id="PTHR43619:SF2">
    <property type="entry name" value="S-ADENOSYL-L-METHIONINE-DEPENDENT METHYLTRANSFERASES SUPERFAMILY PROTEIN"/>
    <property type="match status" value="1"/>
</dbReference>
<dbReference type="AlphaFoldDB" id="A0A7U3VPF2"/>
<dbReference type="KEGG" id="arev:RVR_4853"/>
<feature type="compositionally biased region" description="Low complexity" evidence="3">
    <location>
        <begin position="274"/>
        <end position="292"/>
    </location>
</feature>
<feature type="compositionally biased region" description="Gly residues" evidence="3">
    <location>
        <begin position="293"/>
        <end position="302"/>
    </location>
</feature>
<evidence type="ECO:0000313" key="5">
    <source>
        <dbReference type="Proteomes" id="UP000595703"/>
    </source>
</evidence>
<reference evidence="4 5" key="2">
    <citation type="journal article" date="2011" name="J. Antibiot.">
        <title>Furaquinocins I and J: novel polyketide isoprenoid hybrid compounds from Streptomyces reveromyceticus SN-593.</title>
        <authorList>
            <person name="Panthee S."/>
            <person name="Takahashi S."/>
            <person name="Takagi H."/>
            <person name="Nogawa T."/>
            <person name="Oowada E."/>
            <person name="Uramoto M."/>
            <person name="Osada H."/>
        </authorList>
    </citation>
    <scope>NUCLEOTIDE SEQUENCE [LARGE SCALE GENOMIC DNA]</scope>
    <source>
        <strain evidence="4 5">SN-593</strain>
    </source>
</reference>
<keyword evidence="5" id="KW-1185">Reference proteome</keyword>
<evidence type="ECO:0000256" key="2">
    <source>
        <dbReference type="ARBA" id="ARBA00022679"/>
    </source>
</evidence>
<accession>A0A7U3VPF2</accession>
<dbReference type="RefSeq" id="WP_202234726.1">
    <property type="nucleotide sequence ID" value="NZ_AP018365.1"/>
</dbReference>
<evidence type="ECO:0000256" key="3">
    <source>
        <dbReference type="SAM" id="MobiDB-lite"/>
    </source>
</evidence>
<dbReference type="Pfam" id="PF04072">
    <property type="entry name" value="LCM"/>
    <property type="match status" value="1"/>
</dbReference>
<dbReference type="PANTHER" id="PTHR43619">
    <property type="entry name" value="S-ADENOSYL-L-METHIONINE-DEPENDENT METHYLTRANSFERASE YKTD-RELATED"/>
    <property type="match status" value="1"/>
</dbReference>
<dbReference type="GO" id="GO:0008168">
    <property type="term" value="F:methyltransferase activity"/>
    <property type="evidence" value="ECO:0007669"/>
    <property type="project" value="UniProtKB-KW"/>
</dbReference>
<gene>
    <name evidence="4" type="ORF">RVR_4853</name>
</gene>
<dbReference type="GO" id="GO:0032259">
    <property type="term" value="P:methylation"/>
    <property type="evidence" value="ECO:0007669"/>
    <property type="project" value="UniProtKB-KW"/>
</dbReference>
<proteinExistence type="predicted"/>
<dbReference type="EMBL" id="AP018365">
    <property type="protein sequence ID" value="BBA98604.1"/>
    <property type="molecule type" value="Genomic_DNA"/>
</dbReference>
<name>A0A7U3VPF2_9ACTN</name>
<evidence type="ECO:0000313" key="4">
    <source>
        <dbReference type="EMBL" id="BBA98604.1"/>
    </source>
</evidence>
<dbReference type="SUPFAM" id="SSF53335">
    <property type="entry name" value="S-adenosyl-L-methionine-dependent methyltransferases"/>
    <property type="match status" value="1"/>
</dbReference>
<keyword evidence="1" id="KW-0489">Methyltransferase</keyword>
<keyword evidence="2" id="KW-0808">Transferase</keyword>
<reference evidence="4 5" key="1">
    <citation type="journal article" date="2010" name="J. Bacteriol.">
        <title>Biochemical characterization of a novel indole prenyltransferase from Streptomyces sp. SN-593.</title>
        <authorList>
            <person name="Takahashi S."/>
            <person name="Takagi H."/>
            <person name="Toyoda A."/>
            <person name="Uramoto M."/>
            <person name="Nogawa T."/>
            <person name="Ueki M."/>
            <person name="Sakaki Y."/>
            <person name="Osada H."/>
        </authorList>
    </citation>
    <scope>NUCLEOTIDE SEQUENCE [LARGE SCALE GENOMIC DNA]</scope>
    <source>
        <strain evidence="4 5">SN-593</strain>
    </source>
</reference>
<dbReference type="InterPro" id="IPR029063">
    <property type="entry name" value="SAM-dependent_MTases_sf"/>
</dbReference>
<dbReference type="InterPro" id="IPR007213">
    <property type="entry name" value="Ppm1/Ppm2/Tcmp"/>
</dbReference>
<evidence type="ECO:0008006" key="6">
    <source>
        <dbReference type="Google" id="ProtNLM"/>
    </source>
</evidence>
<protein>
    <recommendedName>
        <fullName evidence="6">Leucine carboxyl methyltransferase</fullName>
    </recommendedName>
</protein>
<sequence length="302" mass="31666">MHGGVGLTAYLVNESRARRPDLAEDGLATAWIPEAERPGVKALWQEFADAVYPHDDLVVSLRGRFIADTLARALRADPATVLVVCGAGFSSYPWLLDFPVAVEVDLPHMAEAKRLRAAELTAEGTVPVRDVRHVGADLAVAADRDAVVEQVRAVAAGRPVAYVVEGVVFYLPPEDARAVLTLGARFGTTAVTAVSYWPAAAAGSVVLAEQRAWFRSRSVPEEASHHTHAELAALLGAPLDDQGPEDLQRRYLEEVVVPEAALIPEYVAVSWGNPGTQGAPGTHGTPGAPGTLGAAGPGGAAA</sequence>
<organism evidence="4 5">
    <name type="scientific">Actinacidiphila reveromycinica</name>
    <dbReference type="NCBI Taxonomy" id="659352"/>
    <lineage>
        <taxon>Bacteria</taxon>
        <taxon>Bacillati</taxon>
        <taxon>Actinomycetota</taxon>
        <taxon>Actinomycetes</taxon>
        <taxon>Kitasatosporales</taxon>
        <taxon>Streptomycetaceae</taxon>
        <taxon>Actinacidiphila</taxon>
    </lineage>
</organism>
<dbReference type="Gene3D" id="3.40.50.150">
    <property type="entry name" value="Vaccinia Virus protein VP39"/>
    <property type="match status" value="1"/>
</dbReference>
<reference evidence="4 5" key="3">
    <citation type="journal article" date="2011" name="Nat. Chem. Biol.">
        <title>Reveromycin A biosynthesis uses RevG and RevJ for stereospecific spiroacetal formation.</title>
        <authorList>
            <person name="Takahashi S."/>
            <person name="Toyoda A."/>
            <person name="Sekiyama Y."/>
            <person name="Takagi H."/>
            <person name="Nogawa T."/>
            <person name="Uramoto M."/>
            <person name="Suzuki R."/>
            <person name="Koshino H."/>
            <person name="Kumano T."/>
            <person name="Panthee S."/>
            <person name="Dairi T."/>
            <person name="Ishikawa J."/>
            <person name="Ikeda H."/>
            <person name="Sakaki Y."/>
            <person name="Osada H."/>
        </authorList>
    </citation>
    <scope>NUCLEOTIDE SEQUENCE [LARGE SCALE GENOMIC DNA]</scope>
    <source>
        <strain evidence="4 5">SN-593</strain>
    </source>
</reference>
<evidence type="ECO:0000256" key="1">
    <source>
        <dbReference type="ARBA" id="ARBA00022603"/>
    </source>
</evidence>
<dbReference type="Proteomes" id="UP000595703">
    <property type="component" value="Chromosome"/>
</dbReference>
<feature type="region of interest" description="Disordered" evidence="3">
    <location>
        <begin position="274"/>
        <end position="302"/>
    </location>
</feature>